<name>A0ABR4QEJ4_9CEST</name>
<proteinExistence type="predicted"/>
<evidence type="ECO:0000313" key="2">
    <source>
        <dbReference type="EMBL" id="KAL5107845.1"/>
    </source>
</evidence>
<sequence>MDDQICKGLAHTHANTETHCALVSQRFTLIGWYECGGVLHVLKGDPAIGMHSHTCVDLVVSPTMPVTVQPGDFIPTEPQKSICCCSWICCSRNCLTKEDLPPTHDDNVSKVVPRKVEAIKSAFPAILSDDVDEDCDDGNSDVSDDTEISDFIRGYPSSQKEES</sequence>
<protein>
    <submittedName>
        <fullName evidence="2">Uncharacterized protein</fullName>
    </submittedName>
</protein>
<dbReference type="EMBL" id="JAKROA010000004">
    <property type="protein sequence ID" value="KAL5107845.1"/>
    <property type="molecule type" value="Genomic_DNA"/>
</dbReference>
<evidence type="ECO:0000256" key="1">
    <source>
        <dbReference type="SAM" id="MobiDB-lite"/>
    </source>
</evidence>
<accession>A0ABR4QEJ4</accession>
<comment type="caution">
    <text evidence="2">The sequence shown here is derived from an EMBL/GenBank/DDBJ whole genome shotgun (WGS) entry which is preliminary data.</text>
</comment>
<dbReference type="Proteomes" id="UP001651158">
    <property type="component" value="Unassembled WGS sequence"/>
</dbReference>
<keyword evidence="3" id="KW-1185">Reference proteome</keyword>
<gene>
    <name evidence="2" type="ORF">TcWFU_006215</name>
</gene>
<reference evidence="2 3" key="1">
    <citation type="journal article" date="2022" name="Front. Cell. Infect. Microbiol.">
        <title>The Genomes of Two Strains of Taenia crassiceps the Animal Model for the Study of Human Cysticercosis.</title>
        <authorList>
            <person name="Bobes R.J."/>
            <person name="Estrada K."/>
            <person name="Rios-Valencia D.G."/>
            <person name="Calderon-Gallegos A."/>
            <person name="de la Torre P."/>
            <person name="Carrero J.C."/>
            <person name="Sanchez-Flores A."/>
            <person name="Laclette J.P."/>
        </authorList>
    </citation>
    <scope>NUCLEOTIDE SEQUENCE [LARGE SCALE GENOMIC DNA]</scope>
    <source>
        <strain evidence="2">WFUcys</strain>
    </source>
</reference>
<organism evidence="2 3">
    <name type="scientific">Taenia crassiceps</name>
    <dbReference type="NCBI Taxonomy" id="6207"/>
    <lineage>
        <taxon>Eukaryota</taxon>
        <taxon>Metazoa</taxon>
        <taxon>Spiralia</taxon>
        <taxon>Lophotrochozoa</taxon>
        <taxon>Platyhelminthes</taxon>
        <taxon>Cestoda</taxon>
        <taxon>Eucestoda</taxon>
        <taxon>Cyclophyllidea</taxon>
        <taxon>Taeniidae</taxon>
        <taxon>Taenia</taxon>
    </lineage>
</organism>
<feature type="compositionally biased region" description="Acidic residues" evidence="1">
    <location>
        <begin position="129"/>
        <end position="148"/>
    </location>
</feature>
<feature type="region of interest" description="Disordered" evidence="1">
    <location>
        <begin position="129"/>
        <end position="163"/>
    </location>
</feature>
<evidence type="ECO:0000313" key="3">
    <source>
        <dbReference type="Proteomes" id="UP001651158"/>
    </source>
</evidence>